<dbReference type="InterPro" id="IPR001214">
    <property type="entry name" value="SET_dom"/>
</dbReference>
<feature type="domain" description="Post-SET" evidence="10">
    <location>
        <begin position="721"/>
        <end position="737"/>
    </location>
</feature>
<dbReference type="Gene3D" id="1.10.8.850">
    <property type="entry name" value="Histone-lysine N methyltransferase , C-terminal domain-like"/>
    <property type="match status" value="1"/>
</dbReference>
<dbReference type="EMBL" id="SZYD01000009">
    <property type="protein sequence ID" value="KAD5317365.1"/>
    <property type="molecule type" value="Genomic_DNA"/>
</dbReference>
<evidence type="ECO:0000256" key="1">
    <source>
        <dbReference type="ARBA" id="ARBA00004286"/>
    </source>
</evidence>
<dbReference type="PROSITE" id="PS51580">
    <property type="entry name" value="SAM_MT43_3"/>
    <property type="match status" value="1"/>
</dbReference>
<reference evidence="11 12" key="1">
    <citation type="submission" date="2019-05" db="EMBL/GenBank/DDBJ databases">
        <title>Mikania micrantha, genome provides insights into the molecular mechanism of rapid growth.</title>
        <authorList>
            <person name="Liu B."/>
        </authorList>
    </citation>
    <scope>NUCLEOTIDE SEQUENCE [LARGE SCALE GENOMIC DNA]</scope>
    <source>
        <strain evidence="11">NLD-2019</strain>
        <tissue evidence="11">Leaf</tissue>
    </source>
</reference>
<feature type="compositionally biased region" description="Polar residues" evidence="7">
    <location>
        <begin position="281"/>
        <end position="297"/>
    </location>
</feature>
<dbReference type="OrthoDB" id="308383at2759"/>
<dbReference type="GO" id="GO:0008270">
    <property type="term" value="F:zinc ion binding"/>
    <property type="evidence" value="ECO:0007669"/>
    <property type="project" value="InterPro"/>
</dbReference>
<keyword evidence="2" id="KW-0158">Chromosome</keyword>
<feature type="domain" description="SET" evidence="8">
    <location>
        <begin position="576"/>
        <end position="710"/>
    </location>
</feature>
<accession>A0A5N6NTR4</accession>
<feature type="coiled-coil region" evidence="6">
    <location>
        <begin position="112"/>
        <end position="145"/>
    </location>
</feature>
<evidence type="ECO:0000256" key="3">
    <source>
        <dbReference type="ARBA" id="ARBA00022603"/>
    </source>
</evidence>
<dbReference type="GO" id="GO:0005694">
    <property type="term" value="C:chromosome"/>
    <property type="evidence" value="ECO:0007669"/>
    <property type="project" value="UniProtKB-SubCell"/>
</dbReference>
<comment type="subcellular location">
    <subcellularLocation>
        <location evidence="1">Chromosome</location>
    </subcellularLocation>
</comment>
<dbReference type="InterPro" id="IPR007728">
    <property type="entry name" value="Pre-SET_dom"/>
</dbReference>
<dbReference type="PANTHER" id="PTHR46450:SF1">
    <property type="entry name" value="INACTIVE HISTONE-LYSINE N-METHYLTRANSFERASE SUVR1-RELATED"/>
    <property type="match status" value="1"/>
</dbReference>
<feature type="region of interest" description="Disordered" evidence="7">
    <location>
        <begin position="1"/>
        <end position="23"/>
    </location>
</feature>
<dbReference type="InterPro" id="IPR018848">
    <property type="entry name" value="WIYLD_domain"/>
</dbReference>
<dbReference type="GO" id="GO:0005634">
    <property type="term" value="C:nucleus"/>
    <property type="evidence" value="ECO:0007669"/>
    <property type="project" value="InterPro"/>
</dbReference>
<protein>
    <recommendedName>
        <fullName evidence="13">SET domain-containing protein</fullName>
    </recommendedName>
</protein>
<organism evidence="11 12">
    <name type="scientific">Mikania micrantha</name>
    <name type="common">bitter vine</name>
    <dbReference type="NCBI Taxonomy" id="192012"/>
    <lineage>
        <taxon>Eukaryota</taxon>
        <taxon>Viridiplantae</taxon>
        <taxon>Streptophyta</taxon>
        <taxon>Embryophyta</taxon>
        <taxon>Tracheophyta</taxon>
        <taxon>Spermatophyta</taxon>
        <taxon>Magnoliopsida</taxon>
        <taxon>eudicotyledons</taxon>
        <taxon>Gunneridae</taxon>
        <taxon>Pentapetalae</taxon>
        <taxon>asterids</taxon>
        <taxon>campanulids</taxon>
        <taxon>Asterales</taxon>
        <taxon>Asteraceae</taxon>
        <taxon>Asteroideae</taxon>
        <taxon>Heliantheae alliance</taxon>
        <taxon>Eupatorieae</taxon>
        <taxon>Mikania</taxon>
    </lineage>
</organism>
<evidence type="ECO:0000256" key="4">
    <source>
        <dbReference type="ARBA" id="ARBA00022679"/>
    </source>
</evidence>
<feature type="compositionally biased region" description="Polar residues" evidence="7">
    <location>
        <begin position="261"/>
        <end position="270"/>
    </location>
</feature>
<dbReference type="Gene3D" id="2.170.270.10">
    <property type="entry name" value="SET domain"/>
    <property type="match status" value="1"/>
</dbReference>
<feature type="region of interest" description="Disordered" evidence="7">
    <location>
        <begin position="261"/>
        <end position="297"/>
    </location>
</feature>
<dbReference type="AlphaFoldDB" id="A0A5N6NTR4"/>
<feature type="domain" description="Pre-SET" evidence="9">
    <location>
        <begin position="477"/>
        <end position="573"/>
    </location>
</feature>
<keyword evidence="5" id="KW-0949">S-adenosyl-L-methionine</keyword>
<dbReference type="CDD" id="cd10538">
    <property type="entry name" value="SET_SETDB-like"/>
    <property type="match status" value="1"/>
</dbReference>
<dbReference type="SMART" id="SM00317">
    <property type="entry name" value="SET"/>
    <property type="match status" value="1"/>
</dbReference>
<evidence type="ECO:0000256" key="6">
    <source>
        <dbReference type="SAM" id="Coils"/>
    </source>
</evidence>
<dbReference type="PANTHER" id="PTHR46450">
    <property type="entry name" value="INACTIVE HISTONE-LYSINE N-METHYLTRANSFERASE SUVR1-RELATED"/>
    <property type="match status" value="1"/>
</dbReference>
<evidence type="ECO:0000313" key="12">
    <source>
        <dbReference type="Proteomes" id="UP000326396"/>
    </source>
</evidence>
<dbReference type="GO" id="GO:0032259">
    <property type="term" value="P:methylation"/>
    <property type="evidence" value="ECO:0007669"/>
    <property type="project" value="UniProtKB-KW"/>
</dbReference>
<evidence type="ECO:0008006" key="13">
    <source>
        <dbReference type="Google" id="ProtNLM"/>
    </source>
</evidence>
<dbReference type="GO" id="GO:0042054">
    <property type="term" value="F:histone methyltransferase activity"/>
    <property type="evidence" value="ECO:0007669"/>
    <property type="project" value="InterPro"/>
</dbReference>
<dbReference type="PROSITE" id="PS50867">
    <property type="entry name" value="PRE_SET"/>
    <property type="match status" value="1"/>
</dbReference>
<keyword evidence="4" id="KW-0808">Transferase</keyword>
<dbReference type="Pfam" id="PF10440">
    <property type="entry name" value="WIYLD"/>
    <property type="match status" value="1"/>
</dbReference>
<dbReference type="PROSITE" id="PS50868">
    <property type="entry name" value="POST_SET"/>
    <property type="match status" value="1"/>
</dbReference>
<evidence type="ECO:0000313" key="11">
    <source>
        <dbReference type="EMBL" id="KAD5317365.1"/>
    </source>
</evidence>
<evidence type="ECO:0000259" key="9">
    <source>
        <dbReference type="PROSITE" id="PS50867"/>
    </source>
</evidence>
<dbReference type="SMART" id="SM00468">
    <property type="entry name" value="PreSET"/>
    <property type="match status" value="1"/>
</dbReference>
<dbReference type="InterPro" id="IPR003616">
    <property type="entry name" value="Post-SET_dom"/>
</dbReference>
<evidence type="ECO:0000256" key="7">
    <source>
        <dbReference type="SAM" id="MobiDB-lite"/>
    </source>
</evidence>
<dbReference type="InterPro" id="IPR043017">
    <property type="entry name" value="WIYLD_dom_sf"/>
</dbReference>
<proteinExistence type="predicted"/>
<keyword evidence="12" id="KW-1185">Reference proteome</keyword>
<comment type="caution">
    <text evidence="11">The sequence shown here is derived from an EMBL/GenBank/DDBJ whole genome shotgun (WGS) entry which is preliminary data.</text>
</comment>
<dbReference type="InterPro" id="IPR025776">
    <property type="entry name" value="SUVR4/1/2"/>
</dbReference>
<keyword evidence="3" id="KW-0489">Methyltransferase</keyword>
<dbReference type="SUPFAM" id="SSF82199">
    <property type="entry name" value="SET domain"/>
    <property type="match status" value="1"/>
</dbReference>
<dbReference type="InterPro" id="IPR046341">
    <property type="entry name" value="SET_dom_sf"/>
</dbReference>
<evidence type="ECO:0000256" key="5">
    <source>
        <dbReference type="ARBA" id="ARBA00022691"/>
    </source>
</evidence>
<evidence type="ECO:0000259" key="8">
    <source>
        <dbReference type="PROSITE" id="PS50280"/>
    </source>
</evidence>
<dbReference type="Pfam" id="PF00856">
    <property type="entry name" value="SET"/>
    <property type="match status" value="1"/>
</dbReference>
<dbReference type="PROSITE" id="PS50280">
    <property type="entry name" value="SET"/>
    <property type="match status" value="1"/>
</dbReference>
<keyword evidence="6" id="KW-0175">Coiled coil</keyword>
<name>A0A5N6NTR4_9ASTR</name>
<evidence type="ECO:0000259" key="10">
    <source>
        <dbReference type="PROSITE" id="PS50868"/>
    </source>
</evidence>
<gene>
    <name evidence="11" type="ORF">E3N88_17311</name>
</gene>
<sequence length="747" mass="83515">MNLEGSRNHSLGKSRRRGPPSNGQVLKCSGWSEFAGKLSVLVMAPNPRVRKAFIAMKDLGIPEEKTKPVLKKLLKIYDKNWELIEQENYRALADAIFDSDESEACNSVAEQMKKLDAAAATEKKKAEEAEQMKAIEEETQVQEETEKPLKRMRLRNQDGQASSSCINQDTYSNGSLLKVPKSEVNKLPESQSELQSPAEITRTGLVIRTDPQPLSPLKRARNNGKQADLPIILIKPKDEPLTNDPLRVVVPLALITSESLTNGDTSTENNLIKEPEPDPTKTMNSSDHFQETSNDANESTAILDIASSSSGEIKISIRCKSDTGNVKLSFKSKDSVLKMMEDKCLKSFKFLDTNFSMKNLMKDMCECFLNLGSDHSGEPPPVNTDAIPAMDLLNTRNEFEEKTENRFEENTDFVFDDVIDLAKGQEGLVISLVNEVNTECPPSFHYIPRNAVFQNAYVNFSLASITNENCCSTCFGDCLTSATPCQCAVQTGGEFAYTKEGTIKEDLLDDCIATKRDPQKCHLSYCKECPLEKSKNEGVLGTCKGHLDRSFIKECWLKCGCNKNCGNRVVQCGIRYKLQVFMTSSGKGWGLRALEDLPKGAFVCEFVGEVLTCNEFYNRVSQSSKKDEQAYPVFLDSEWGEESEFKEDEALCLDATYYGNVARFVNHRCFDANLVEIPVEVENSDRHYYHLAFFTTRKVKALEELTRDYGIDFDDIDDPVNAFECQCGSPFCRNIKGSSGSGNRKYG</sequence>
<evidence type="ECO:0000256" key="2">
    <source>
        <dbReference type="ARBA" id="ARBA00022454"/>
    </source>
</evidence>
<dbReference type="Proteomes" id="UP000326396">
    <property type="component" value="Linkage Group LG17"/>
</dbReference>